<reference evidence="1" key="1">
    <citation type="journal article" date="2022" name="New Phytol.">
        <title>Evolutionary transition to the ectomycorrhizal habit in the genomes of a hyperdiverse lineage of mushroom-forming fungi.</title>
        <authorList>
            <person name="Looney B."/>
            <person name="Miyauchi S."/>
            <person name="Morin E."/>
            <person name="Drula E."/>
            <person name="Courty P.E."/>
            <person name="Kohler A."/>
            <person name="Kuo A."/>
            <person name="LaButti K."/>
            <person name="Pangilinan J."/>
            <person name="Lipzen A."/>
            <person name="Riley R."/>
            <person name="Andreopoulos W."/>
            <person name="He G."/>
            <person name="Johnson J."/>
            <person name="Nolan M."/>
            <person name="Tritt A."/>
            <person name="Barry K.W."/>
            <person name="Grigoriev I.V."/>
            <person name="Nagy L.G."/>
            <person name="Hibbett D."/>
            <person name="Henrissat B."/>
            <person name="Matheny P.B."/>
            <person name="Labbe J."/>
            <person name="Martin F.M."/>
        </authorList>
    </citation>
    <scope>NUCLEOTIDE SEQUENCE</scope>
    <source>
        <strain evidence="1">BPL690</strain>
    </source>
</reference>
<feature type="non-terminal residue" evidence="1">
    <location>
        <position position="171"/>
    </location>
</feature>
<dbReference type="Proteomes" id="UP001203297">
    <property type="component" value="Unassembled WGS sequence"/>
</dbReference>
<protein>
    <submittedName>
        <fullName evidence="1">Uncharacterized protein</fullName>
    </submittedName>
</protein>
<sequence>MPNIHPSMTKTLLQSLPRKEGIYEPFLSFCVPARAPFANLCPGDAESNKVKELTPTSSNPHSSFLHGFVDCLNSPHHYQPNVSLILSLAVTIARLFQVNERMTSLTTYLSSRLGNLFQTFFQPGAANFMMEGELSQYASILTCGEFHCLKNYTDNKHVQMHRLLGTIQGEF</sequence>
<dbReference type="EMBL" id="WTXG01000093">
    <property type="protein sequence ID" value="KAI0293629.1"/>
    <property type="molecule type" value="Genomic_DNA"/>
</dbReference>
<accession>A0AAD4LZ69</accession>
<evidence type="ECO:0000313" key="1">
    <source>
        <dbReference type="EMBL" id="KAI0293629.1"/>
    </source>
</evidence>
<dbReference type="AlphaFoldDB" id="A0AAD4LZ69"/>
<gene>
    <name evidence="1" type="ORF">B0F90DRAFT_1762012</name>
</gene>
<organism evidence="1 2">
    <name type="scientific">Multifurca ochricompacta</name>
    <dbReference type="NCBI Taxonomy" id="376703"/>
    <lineage>
        <taxon>Eukaryota</taxon>
        <taxon>Fungi</taxon>
        <taxon>Dikarya</taxon>
        <taxon>Basidiomycota</taxon>
        <taxon>Agaricomycotina</taxon>
        <taxon>Agaricomycetes</taxon>
        <taxon>Russulales</taxon>
        <taxon>Russulaceae</taxon>
        <taxon>Multifurca</taxon>
    </lineage>
</organism>
<keyword evidence="2" id="KW-1185">Reference proteome</keyword>
<evidence type="ECO:0000313" key="2">
    <source>
        <dbReference type="Proteomes" id="UP001203297"/>
    </source>
</evidence>
<name>A0AAD4LZ69_9AGAM</name>
<comment type="caution">
    <text evidence="1">The sequence shown here is derived from an EMBL/GenBank/DDBJ whole genome shotgun (WGS) entry which is preliminary data.</text>
</comment>
<proteinExistence type="predicted"/>